<keyword evidence="2" id="KW-1185">Reference proteome</keyword>
<dbReference type="OrthoDB" id="414730at2759"/>
<gene>
    <name evidence="1" type="ORF">EVAR_66517_1</name>
</gene>
<dbReference type="Proteomes" id="UP000299102">
    <property type="component" value="Unassembled WGS sequence"/>
</dbReference>
<name>A0A4C1ZBF8_EUMVA</name>
<reference evidence="1 2" key="1">
    <citation type="journal article" date="2019" name="Commun. Biol.">
        <title>The bagworm genome reveals a unique fibroin gene that provides high tensile strength.</title>
        <authorList>
            <person name="Kono N."/>
            <person name="Nakamura H."/>
            <person name="Ohtoshi R."/>
            <person name="Tomita M."/>
            <person name="Numata K."/>
            <person name="Arakawa K."/>
        </authorList>
    </citation>
    <scope>NUCLEOTIDE SEQUENCE [LARGE SCALE GENOMIC DNA]</scope>
</reference>
<comment type="caution">
    <text evidence="1">The sequence shown here is derived from an EMBL/GenBank/DDBJ whole genome shotgun (WGS) entry which is preliminary data.</text>
</comment>
<sequence length="124" mass="13858">MKKTADLHDLSVKIVNSIIDCIAPHLTLVLNKSLDGNIFPDPRKENKVVPLILRKDFRVLTNHAVANLAAARKWAGSNDDTITEYGLEVAVFTLVFYPVIEVLGGLFPPPSAHFTFTRYSIHFQ</sequence>
<protein>
    <submittedName>
        <fullName evidence="1">Uncharacterized protein</fullName>
    </submittedName>
</protein>
<dbReference type="EMBL" id="BGZK01001650">
    <property type="protein sequence ID" value="GBP83947.1"/>
    <property type="molecule type" value="Genomic_DNA"/>
</dbReference>
<evidence type="ECO:0000313" key="2">
    <source>
        <dbReference type="Proteomes" id="UP000299102"/>
    </source>
</evidence>
<accession>A0A4C1ZBF8</accession>
<evidence type="ECO:0000313" key="1">
    <source>
        <dbReference type="EMBL" id="GBP83947.1"/>
    </source>
</evidence>
<dbReference type="AlphaFoldDB" id="A0A4C1ZBF8"/>
<organism evidence="1 2">
    <name type="scientific">Eumeta variegata</name>
    <name type="common">Bagworm moth</name>
    <name type="synonym">Eumeta japonica</name>
    <dbReference type="NCBI Taxonomy" id="151549"/>
    <lineage>
        <taxon>Eukaryota</taxon>
        <taxon>Metazoa</taxon>
        <taxon>Ecdysozoa</taxon>
        <taxon>Arthropoda</taxon>
        <taxon>Hexapoda</taxon>
        <taxon>Insecta</taxon>
        <taxon>Pterygota</taxon>
        <taxon>Neoptera</taxon>
        <taxon>Endopterygota</taxon>
        <taxon>Lepidoptera</taxon>
        <taxon>Glossata</taxon>
        <taxon>Ditrysia</taxon>
        <taxon>Tineoidea</taxon>
        <taxon>Psychidae</taxon>
        <taxon>Oiketicinae</taxon>
        <taxon>Eumeta</taxon>
    </lineage>
</organism>
<proteinExistence type="predicted"/>